<name>W9XLS4_9EURO</name>
<evidence type="ECO:0000313" key="1">
    <source>
        <dbReference type="EMBL" id="EXJ78280.1"/>
    </source>
</evidence>
<accession>W9XLS4</accession>
<reference evidence="1 2" key="1">
    <citation type="submission" date="2013-03" db="EMBL/GenBank/DDBJ databases">
        <title>The Genome Sequence of Capronia epimyces CBS 606.96.</title>
        <authorList>
            <consortium name="The Broad Institute Genomics Platform"/>
            <person name="Cuomo C."/>
            <person name="de Hoog S."/>
            <person name="Gorbushina A."/>
            <person name="Walker B."/>
            <person name="Young S.K."/>
            <person name="Zeng Q."/>
            <person name="Gargeya S."/>
            <person name="Fitzgerald M."/>
            <person name="Haas B."/>
            <person name="Abouelleil A."/>
            <person name="Allen A.W."/>
            <person name="Alvarado L."/>
            <person name="Arachchi H.M."/>
            <person name="Berlin A.M."/>
            <person name="Chapman S.B."/>
            <person name="Gainer-Dewar J."/>
            <person name="Goldberg J."/>
            <person name="Griggs A."/>
            <person name="Gujja S."/>
            <person name="Hansen M."/>
            <person name="Howarth C."/>
            <person name="Imamovic A."/>
            <person name="Ireland A."/>
            <person name="Larimer J."/>
            <person name="McCowan C."/>
            <person name="Murphy C."/>
            <person name="Pearson M."/>
            <person name="Poon T.W."/>
            <person name="Priest M."/>
            <person name="Roberts A."/>
            <person name="Saif S."/>
            <person name="Shea T."/>
            <person name="Sisk P."/>
            <person name="Sykes S."/>
            <person name="Wortman J."/>
            <person name="Nusbaum C."/>
            <person name="Birren B."/>
        </authorList>
    </citation>
    <scope>NUCLEOTIDE SEQUENCE [LARGE SCALE GENOMIC DNA]</scope>
    <source>
        <strain evidence="1 2">CBS 606.96</strain>
    </source>
</reference>
<proteinExistence type="predicted"/>
<dbReference type="AlphaFoldDB" id="W9XLS4"/>
<evidence type="ECO:0000313" key="2">
    <source>
        <dbReference type="Proteomes" id="UP000019478"/>
    </source>
</evidence>
<dbReference type="RefSeq" id="XP_007737725.1">
    <property type="nucleotide sequence ID" value="XM_007739535.1"/>
</dbReference>
<dbReference type="EMBL" id="AMGY01000009">
    <property type="protein sequence ID" value="EXJ78280.1"/>
    <property type="molecule type" value="Genomic_DNA"/>
</dbReference>
<keyword evidence="2" id="KW-1185">Reference proteome</keyword>
<comment type="caution">
    <text evidence="1">The sequence shown here is derived from an EMBL/GenBank/DDBJ whole genome shotgun (WGS) entry which is preliminary data.</text>
</comment>
<dbReference type="GeneID" id="19173525"/>
<dbReference type="OrthoDB" id="10412701at2759"/>
<dbReference type="HOGENOM" id="CLU_162802_0_0_1"/>
<protein>
    <submittedName>
        <fullName evidence="1">Uncharacterized protein</fullName>
    </submittedName>
</protein>
<gene>
    <name evidence="1" type="ORF">A1O3_09441</name>
</gene>
<organism evidence="1 2">
    <name type="scientific">Capronia epimyces CBS 606.96</name>
    <dbReference type="NCBI Taxonomy" id="1182542"/>
    <lineage>
        <taxon>Eukaryota</taxon>
        <taxon>Fungi</taxon>
        <taxon>Dikarya</taxon>
        <taxon>Ascomycota</taxon>
        <taxon>Pezizomycotina</taxon>
        <taxon>Eurotiomycetes</taxon>
        <taxon>Chaetothyriomycetidae</taxon>
        <taxon>Chaetothyriales</taxon>
        <taxon>Herpotrichiellaceae</taxon>
        <taxon>Capronia</taxon>
    </lineage>
</organism>
<sequence>MPQPDGAPTLRRVFINVKTPKSDEEIVRAFLRHAKRPDDEYEKNVHLIHQDPERRGSEAWSFLILDMNVHDVQGCDLHDIHYEIYKARSNELQDEL</sequence>
<dbReference type="Proteomes" id="UP000019478">
    <property type="component" value="Unassembled WGS sequence"/>
</dbReference>